<accession>A0A926KZA2</accession>
<organism evidence="2 3">
    <name type="scientific">Streptomyces griseicoloratus</name>
    <dbReference type="NCBI Taxonomy" id="2752516"/>
    <lineage>
        <taxon>Bacteria</taxon>
        <taxon>Bacillati</taxon>
        <taxon>Actinomycetota</taxon>
        <taxon>Actinomycetes</taxon>
        <taxon>Kitasatosporales</taxon>
        <taxon>Streptomycetaceae</taxon>
        <taxon>Streptomyces</taxon>
    </lineage>
</organism>
<dbReference type="InterPro" id="IPR015797">
    <property type="entry name" value="NUDIX_hydrolase-like_dom_sf"/>
</dbReference>
<keyword evidence="3" id="KW-1185">Reference proteome</keyword>
<name>A0A926KZA2_9ACTN</name>
<dbReference type="RefSeq" id="WP_188179995.1">
    <property type="nucleotide sequence ID" value="NZ_JACVQF010000168.1"/>
</dbReference>
<dbReference type="AlphaFoldDB" id="A0A926KZA2"/>
<evidence type="ECO:0000259" key="1">
    <source>
        <dbReference type="Pfam" id="PF00293"/>
    </source>
</evidence>
<dbReference type="Pfam" id="PF00293">
    <property type="entry name" value="NUDIX"/>
    <property type="match status" value="1"/>
</dbReference>
<dbReference type="Proteomes" id="UP000621210">
    <property type="component" value="Unassembled WGS sequence"/>
</dbReference>
<dbReference type="InterPro" id="IPR000086">
    <property type="entry name" value="NUDIX_hydrolase_dom"/>
</dbReference>
<dbReference type="SUPFAM" id="SSF55811">
    <property type="entry name" value="Nudix"/>
    <property type="match status" value="1"/>
</dbReference>
<reference evidence="2" key="1">
    <citation type="submission" date="2020-09" db="EMBL/GenBank/DDBJ databases">
        <title>Streptomyces grisecoloratus sp. nov., isolated from cotton soil.</title>
        <authorList>
            <person name="Xing L."/>
        </authorList>
    </citation>
    <scope>NUCLEOTIDE SEQUENCE</scope>
    <source>
        <strain evidence="2">TRM S81-3</strain>
    </source>
</reference>
<evidence type="ECO:0000313" key="2">
    <source>
        <dbReference type="EMBL" id="MBD0418955.1"/>
    </source>
</evidence>
<reference evidence="2" key="2">
    <citation type="submission" date="2020-09" db="EMBL/GenBank/DDBJ databases">
        <authorList>
            <person name="Luo X."/>
        </authorList>
    </citation>
    <scope>NUCLEOTIDE SEQUENCE</scope>
    <source>
        <strain evidence="2">TRM S81-3</strain>
    </source>
</reference>
<feature type="domain" description="Nudix hydrolase" evidence="1">
    <location>
        <begin position="21"/>
        <end position="58"/>
    </location>
</feature>
<proteinExistence type="predicted"/>
<dbReference type="EMBL" id="JACVQF010000168">
    <property type="protein sequence ID" value="MBD0418955.1"/>
    <property type="molecule type" value="Genomic_DNA"/>
</dbReference>
<sequence>MRRETNGLGARPAWDVRARRGQRRVLHLPGGGTGGRAPEEAALRELDEETGVVAAEVRAPTVIGPLPATTTARTHLFL</sequence>
<dbReference type="Gene3D" id="3.90.79.10">
    <property type="entry name" value="Nucleoside Triphosphate Pyrophosphohydrolase"/>
    <property type="match status" value="1"/>
</dbReference>
<protein>
    <submittedName>
        <fullName evidence="2">NUDIX domain-containing protein</fullName>
    </submittedName>
</protein>
<comment type="caution">
    <text evidence="2">The sequence shown here is derived from an EMBL/GenBank/DDBJ whole genome shotgun (WGS) entry which is preliminary data.</text>
</comment>
<gene>
    <name evidence="2" type="ORF">H0H10_07135</name>
</gene>
<evidence type="ECO:0000313" key="3">
    <source>
        <dbReference type="Proteomes" id="UP000621210"/>
    </source>
</evidence>